<dbReference type="Proteomes" id="UP000268093">
    <property type="component" value="Unassembled WGS sequence"/>
</dbReference>
<protein>
    <recommendedName>
        <fullName evidence="2">thioredoxin-dependent peroxiredoxin</fullName>
        <ecNumber evidence="2">1.11.1.24</ecNumber>
    </recommendedName>
    <alternativeName>
        <fullName evidence="8">Thioredoxin peroxidase</fullName>
    </alternativeName>
</protein>
<keyword evidence="5" id="KW-0560">Oxidoreductase</keyword>
<proteinExistence type="inferred from homology"/>
<dbReference type="OrthoDB" id="338622at2759"/>
<evidence type="ECO:0000313" key="13">
    <source>
        <dbReference type="EMBL" id="RUP46568.1"/>
    </source>
</evidence>
<sequence length="154" mass="17058">MAPHPLIGQMAPSNFTLQNQNNEPINLADLVGQSPVVLFFYPQDGTSKCTEEVCAFRDQYQTFTKKDVQVIGISRDSVESHATFASSHSLQFHILSDEKDEVKEAYKVPKTALGLLPGRSTFIINREGVVVEHFSSLLDINGHVKTALKLVESL</sequence>
<dbReference type="Gene3D" id="3.40.30.10">
    <property type="entry name" value="Glutaredoxin"/>
    <property type="match status" value="1"/>
</dbReference>
<evidence type="ECO:0000256" key="1">
    <source>
        <dbReference type="ARBA" id="ARBA00011245"/>
    </source>
</evidence>
<dbReference type="GO" id="GO:0008379">
    <property type="term" value="F:thioredoxin peroxidase activity"/>
    <property type="evidence" value="ECO:0007669"/>
    <property type="project" value="TreeGrafter"/>
</dbReference>
<comment type="similarity">
    <text evidence="9">Belongs to the peroxiredoxin family. BCP/PrxQ subfamily.</text>
</comment>
<evidence type="ECO:0000256" key="10">
    <source>
        <dbReference type="ARBA" id="ARBA00049091"/>
    </source>
</evidence>
<dbReference type="InterPro" id="IPR013766">
    <property type="entry name" value="Thioredoxin_domain"/>
</dbReference>
<keyword evidence="14" id="KW-1185">Reference proteome</keyword>
<evidence type="ECO:0000256" key="5">
    <source>
        <dbReference type="ARBA" id="ARBA00023002"/>
    </source>
</evidence>
<dbReference type="FunFam" id="3.40.30.10:FF:000007">
    <property type="entry name" value="Thioredoxin-dependent thiol peroxidase"/>
    <property type="match status" value="1"/>
</dbReference>
<accession>A0A433D6S5</accession>
<dbReference type="PANTHER" id="PTHR42801">
    <property type="entry name" value="THIOREDOXIN-DEPENDENT PEROXIDE REDUCTASE"/>
    <property type="match status" value="1"/>
</dbReference>
<dbReference type="PANTHER" id="PTHR42801:SF4">
    <property type="entry name" value="AHPC_TSA FAMILY PROTEIN"/>
    <property type="match status" value="1"/>
</dbReference>
<dbReference type="SUPFAM" id="SSF52833">
    <property type="entry name" value="Thioredoxin-like"/>
    <property type="match status" value="1"/>
</dbReference>
<dbReference type="PIRSF" id="PIRSF000239">
    <property type="entry name" value="AHPC"/>
    <property type="match status" value="1"/>
</dbReference>
<dbReference type="GO" id="GO:0045454">
    <property type="term" value="P:cell redox homeostasis"/>
    <property type="evidence" value="ECO:0007669"/>
    <property type="project" value="TreeGrafter"/>
</dbReference>
<evidence type="ECO:0000313" key="14">
    <source>
        <dbReference type="Proteomes" id="UP000268093"/>
    </source>
</evidence>
<dbReference type="PROSITE" id="PS51352">
    <property type="entry name" value="THIOREDOXIN_2"/>
    <property type="match status" value="1"/>
</dbReference>
<keyword evidence="7" id="KW-0676">Redox-active center</keyword>
<dbReference type="CDD" id="cd03017">
    <property type="entry name" value="PRX_BCP"/>
    <property type="match status" value="1"/>
</dbReference>
<dbReference type="EC" id="1.11.1.24" evidence="2"/>
<dbReference type="EMBL" id="RBNI01005651">
    <property type="protein sequence ID" value="RUP46568.1"/>
    <property type="molecule type" value="Genomic_DNA"/>
</dbReference>
<reference evidence="13 14" key="1">
    <citation type="journal article" date="2018" name="New Phytol.">
        <title>Phylogenomics of Endogonaceae and evolution of mycorrhizas within Mucoromycota.</title>
        <authorList>
            <person name="Chang Y."/>
            <person name="Desiro A."/>
            <person name="Na H."/>
            <person name="Sandor L."/>
            <person name="Lipzen A."/>
            <person name="Clum A."/>
            <person name="Barry K."/>
            <person name="Grigoriev I.V."/>
            <person name="Martin F.M."/>
            <person name="Stajich J.E."/>
            <person name="Smith M.E."/>
            <person name="Bonito G."/>
            <person name="Spatafora J.W."/>
        </authorList>
    </citation>
    <scope>NUCLEOTIDE SEQUENCE [LARGE SCALE GENOMIC DNA]</scope>
    <source>
        <strain evidence="13 14">GMNB39</strain>
    </source>
</reference>
<evidence type="ECO:0000256" key="9">
    <source>
        <dbReference type="ARBA" id="ARBA00038489"/>
    </source>
</evidence>
<dbReference type="GO" id="GO:0034599">
    <property type="term" value="P:cellular response to oxidative stress"/>
    <property type="evidence" value="ECO:0007669"/>
    <property type="project" value="TreeGrafter"/>
</dbReference>
<keyword evidence="6" id="KW-1015">Disulfide bond</keyword>
<dbReference type="InterPro" id="IPR050924">
    <property type="entry name" value="Peroxiredoxin_BCP/PrxQ"/>
</dbReference>
<evidence type="ECO:0000256" key="4">
    <source>
        <dbReference type="ARBA" id="ARBA00022862"/>
    </source>
</evidence>
<comment type="catalytic activity">
    <reaction evidence="10">
        <text>a hydroperoxide + [thioredoxin]-dithiol = an alcohol + [thioredoxin]-disulfide + H2O</text>
        <dbReference type="Rhea" id="RHEA:62620"/>
        <dbReference type="Rhea" id="RHEA-COMP:10698"/>
        <dbReference type="Rhea" id="RHEA-COMP:10700"/>
        <dbReference type="ChEBI" id="CHEBI:15377"/>
        <dbReference type="ChEBI" id="CHEBI:29950"/>
        <dbReference type="ChEBI" id="CHEBI:30879"/>
        <dbReference type="ChEBI" id="CHEBI:35924"/>
        <dbReference type="ChEBI" id="CHEBI:50058"/>
        <dbReference type="EC" id="1.11.1.24"/>
    </reaction>
</comment>
<keyword evidence="3" id="KW-0575">Peroxidase</keyword>
<dbReference type="InterPro" id="IPR000866">
    <property type="entry name" value="AhpC/TSA"/>
</dbReference>
<comment type="subunit">
    <text evidence="1">Monomer.</text>
</comment>
<name>A0A433D6S5_9FUNG</name>
<evidence type="ECO:0000256" key="8">
    <source>
        <dbReference type="ARBA" id="ARBA00032824"/>
    </source>
</evidence>
<evidence type="ECO:0000256" key="11">
    <source>
        <dbReference type="PIRSR" id="PIRSR000239-1"/>
    </source>
</evidence>
<evidence type="ECO:0000256" key="2">
    <source>
        <dbReference type="ARBA" id="ARBA00013017"/>
    </source>
</evidence>
<organism evidence="13 14">
    <name type="scientific">Jimgerdemannia flammicorona</name>
    <dbReference type="NCBI Taxonomy" id="994334"/>
    <lineage>
        <taxon>Eukaryota</taxon>
        <taxon>Fungi</taxon>
        <taxon>Fungi incertae sedis</taxon>
        <taxon>Mucoromycota</taxon>
        <taxon>Mucoromycotina</taxon>
        <taxon>Endogonomycetes</taxon>
        <taxon>Endogonales</taxon>
        <taxon>Endogonaceae</taxon>
        <taxon>Jimgerdemannia</taxon>
    </lineage>
</organism>
<dbReference type="GO" id="GO:0005737">
    <property type="term" value="C:cytoplasm"/>
    <property type="evidence" value="ECO:0007669"/>
    <property type="project" value="TreeGrafter"/>
</dbReference>
<feature type="domain" description="Thioredoxin" evidence="12">
    <location>
        <begin position="5"/>
        <end position="154"/>
    </location>
</feature>
<comment type="caution">
    <text evidence="13">The sequence shown here is derived from an EMBL/GenBank/DDBJ whole genome shotgun (WGS) entry which is preliminary data.</text>
</comment>
<gene>
    <name evidence="13" type="ORF">BC936DRAFT_146801</name>
</gene>
<dbReference type="Pfam" id="PF00578">
    <property type="entry name" value="AhpC-TSA"/>
    <property type="match status" value="1"/>
</dbReference>
<dbReference type="InterPro" id="IPR024706">
    <property type="entry name" value="Peroxiredoxin_AhpC-typ"/>
</dbReference>
<evidence type="ECO:0000256" key="6">
    <source>
        <dbReference type="ARBA" id="ARBA00023157"/>
    </source>
</evidence>
<evidence type="ECO:0000259" key="12">
    <source>
        <dbReference type="PROSITE" id="PS51352"/>
    </source>
</evidence>
<keyword evidence="4" id="KW-0049">Antioxidant</keyword>
<dbReference type="AlphaFoldDB" id="A0A433D6S5"/>
<feature type="active site" description="Cysteine sulfenic acid (-SOH) intermediate; for peroxidase activity" evidence="11">
    <location>
        <position position="49"/>
    </location>
</feature>
<evidence type="ECO:0000256" key="3">
    <source>
        <dbReference type="ARBA" id="ARBA00022559"/>
    </source>
</evidence>
<dbReference type="InterPro" id="IPR036249">
    <property type="entry name" value="Thioredoxin-like_sf"/>
</dbReference>
<evidence type="ECO:0000256" key="7">
    <source>
        <dbReference type="ARBA" id="ARBA00023284"/>
    </source>
</evidence>